<organism evidence="2 3">
    <name type="scientific">Parapedobacter defluvii</name>
    <dbReference type="NCBI Taxonomy" id="2045106"/>
    <lineage>
        <taxon>Bacteria</taxon>
        <taxon>Pseudomonadati</taxon>
        <taxon>Bacteroidota</taxon>
        <taxon>Sphingobacteriia</taxon>
        <taxon>Sphingobacteriales</taxon>
        <taxon>Sphingobacteriaceae</taxon>
        <taxon>Parapedobacter</taxon>
    </lineage>
</organism>
<dbReference type="SUPFAM" id="SSF142433">
    <property type="entry name" value="CinA-like"/>
    <property type="match status" value="1"/>
</dbReference>
<sequence length="159" mass="17518">MPYPKLAVEECARRLAEKQLTICFAESATAGQLAYAFSQTEYAGTVLKGGLICYDACLKEDILAVPAELIDKFTPESIEVTREMALQLANVIRADLFVSVTGLTKPGGSETPEKPVGTMFYVVFYRGVLHEKRIFSTGSPEVIVWHTIEQIARTISQIV</sequence>
<gene>
    <name evidence="2" type="ORF">GCM10011386_40340</name>
</gene>
<dbReference type="Pfam" id="PF02464">
    <property type="entry name" value="CinA"/>
    <property type="match status" value="1"/>
</dbReference>
<dbReference type="RefSeq" id="WP_188753275.1">
    <property type="nucleotide sequence ID" value="NZ_BMIK01000020.1"/>
</dbReference>
<dbReference type="InterPro" id="IPR036653">
    <property type="entry name" value="CinA-like_C"/>
</dbReference>
<dbReference type="EMBL" id="BMIK01000020">
    <property type="protein sequence ID" value="GGC43920.1"/>
    <property type="molecule type" value="Genomic_DNA"/>
</dbReference>
<proteinExistence type="predicted"/>
<evidence type="ECO:0000313" key="2">
    <source>
        <dbReference type="EMBL" id="GGC43920.1"/>
    </source>
</evidence>
<dbReference type="NCBIfam" id="TIGR00199">
    <property type="entry name" value="PncC_domain"/>
    <property type="match status" value="1"/>
</dbReference>
<dbReference type="Proteomes" id="UP000597338">
    <property type="component" value="Unassembled WGS sequence"/>
</dbReference>
<keyword evidence="3" id="KW-1185">Reference proteome</keyword>
<accession>A0ABQ1MNH8</accession>
<feature type="domain" description="CinA C-terminal" evidence="1">
    <location>
        <begin position="9"/>
        <end position="148"/>
    </location>
</feature>
<evidence type="ECO:0000313" key="3">
    <source>
        <dbReference type="Proteomes" id="UP000597338"/>
    </source>
</evidence>
<name>A0ABQ1MNH8_9SPHI</name>
<evidence type="ECO:0000259" key="1">
    <source>
        <dbReference type="Pfam" id="PF02464"/>
    </source>
</evidence>
<comment type="caution">
    <text evidence="2">The sequence shown here is derived from an EMBL/GenBank/DDBJ whole genome shotgun (WGS) entry which is preliminary data.</text>
</comment>
<reference evidence="3" key="1">
    <citation type="journal article" date="2019" name="Int. J. Syst. Evol. Microbiol.">
        <title>The Global Catalogue of Microorganisms (GCM) 10K type strain sequencing project: providing services to taxonomists for standard genome sequencing and annotation.</title>
        <authorList>
            <consortium name="The Broad Institute Genomics Platform"/>
            <consortium name="The Broad Institute Genome Sequencing Center for Infectious Disease"/>
            <person name="Wu L."/>
            <person name="Ma J."/>
        </authorList>
    </citation>
    <scope>NUCLEOTIDE SEQUENCE [LARGE SCALE GENOMIC DNA]</scope>
    <source>
        <strain evidence="3">CGMCC 1.15342</strain>
    </source>
</reference>
<dbReference type="Gene3D" id="3.90.950.20">
    <property type="entry name" value="CinA-like"/>
    <property type="match status" value="1"/>
</dbReference>
<dbReference type="InterPro" id="IPR008136">
    <property type="entry name" value="CinA_C"/>
</dbReference>
<protein>
    <submittedName>
        <fullName evidence="2">Damage-inducible protein CinA</fullName>
    </submittedName>
</protein>